<reference evidence="1" key="1">
    <citation type="submission" date="2023-08" db="EMBL/GenBank/DDBJ databases">
        <authorList>
            <person name="Alioto T."/>
            <person name="Alioto T."/>
            <person name="Gomez Garrido J."/>
        </authorList>
    </citation>
    <scope>NUCLEOTIDE SEQUENCE</scope>
</reference>
<proteinExistence type="predicted"/>
<feature type="non-terminal residue" evidence="1">
    <location>
        <position position="84"/>
    </location>
</feature>
<accession>A0AAV1FW63</accession>
<sequence>MEVWRIERKETSKWECERSGMLSLPRRGQVWTTIKTEFHWQPSGSSPHITREGRDICKHPHKRPYVQTHTCTYTQQYLYECAAG</sequence>
<dbReference type="Proteomes" id="UP001178508">
    <property type="component" value="Chromosome 10"/>
</dbReference>
<evidence type="ECO:0000313" key="1">
    <source>
        <dbReference type="EMBL" id="CAJ1065216.1"/>
    </source>
</evidence>
<organism evidence="1 2">
    <name type="scientific">Xyrichtys novacula</name>
    <name type="common">Pearly razorfish</name>
    <name type="synonym">Hemipteronotus novacula</name>
    <dbReference type="NCBI Taxonomy" id="13765"/>
    <lineage>
        <taxon>Eukaryota</taxon>
        <taxon>Metazoa</taxon>
        <taxon>Chordata</taxon>
        <taxon>Craniata</taxon>
        <taxon>Vertebrata</taxon>
        <taxon>Euteleostomi</taxon>
        <taxon>Actinopterygii</taxon>
        <taxon>Neopterygii</taxon>
        <taxon>Teleostei</taxon>
        <taxon>Neoteleostei</taxon>
        <taxon>Acanthomorphata</taxon>
        <taxon>Eupercaria</taxon>
        <taxon>Labriformes</taxon>
        <taxon>Labridae</taxon>
        <taxon>Xyrichtys</taxon>
    </lineage>
</organism>
<keyword evidence="2" id="KW-1185">Reference proteome</keyword>
<name>A0AAV1FW63_XYRNO</name>
<gene>
    <name evidence="1" type="ORF">XNOV1_A006456</name>
</gene>
<dbReference type="AlphaFoldDB" id="A0AAV1FW63"/>
<protein>
    <submittedName>
        <fullName evidence="1">Uncharacterized protein</fullName>
    </submittedName>
</protein>
<evidence type="ECO:0000313" key="2">
    <source>
        <dbReference type="Proteomes" id="UP001178508"/>
    </source>
</evidence>
<dbReference type="EMBL" id="OY660873">
    <property type="protein sequence ID" value="CAJ1065216.1"/>
    <property type="molecule type" value="Genomic_DNA"/>
</dbReference>